<sequence>MLTNKNTTTYRLKEETNAMGAAQIMLGLIHNALATLWISLYHVEDKKYSIGSKLMLVSICYLLVSGALFINSGASSITQGSSSIYQRIIAIIANTLSIFAALFGAALFGYEFPLFESMGIEYIWSNMAGMMLLQISVLCTISELIIAITVLHWFMSSRKNKVPSNEIFLVFSEPPPSKPPSLLDLENVSEDSPKKIEDEIDVTN</sequence>
<evidence type="ECO:0000313" key="4">
    <source>
        <dbReference type="Proteomes" id="UP000002494"/>
    </source>
</evidence>
<reference evidence="3" key="1">
    <citation type="submission" date="2024-01" db="EMBL/GenBank/DDBJ databases">
        <title>GRCr8: a new rat reference genome assembly contstructed from accurate long reads and long range scaffolding.</title>
        <authorList>
            <person name="Doris P.A."/>
            <person name="Kalbfleisch T."/>
            <person name="Li K."/>
            <person name="Howe K."/>
            <person name="Wood J."/>
        </authorList>
    </citation>
    <scope>NUCLEOTIDE SEQUENCE [LARGE SCALE GENOMIC DNA]</scope>
    <source>
        <strain evidence="3">Brown Norway</strain>
    </source>
</reference>
<evidence type="ECO:0000313" key="3">
    <source>
        <dbReference type="Ensembl" id="ENSRNOP00000090389.2"/>
    </source>
</evidence>
<dbReference type="Proteomes" id="UP000002494">
    <property type="component" value="Chromosome 1"/>
</dbReference>
<keyword evidence="4" id="KW-1185">Reference proteome</keyword>
<dbReference type="Ensembl" id="ENSRNOT00000115925.2">
    <property type="protein sequence ID" value="ENSRNOP00000090389.2"/>
    <property type="gene ID" value="ENSRNOG00000067110.2"/>
</dbReference>
<keyword evidence="2" id="KW-0812">Transmembrane</keyword>
<dbReference type="GeneTree" id="ENSGT00900000141767"/>
<reference evidence="3" key="3">
    <citation type="submission" date="2025-09" db="UniProtKB">
        <authorList>
            <consortium name="Ensembl"/>
        </authorList>
    </citation>
    <scope>IDENTIFICATION</scope>
    <source>
        <strain evidence="3">Brown Norway</strain>
    </source>
</reference>
<keyword evidence="2" id="KW-0472">Membrane</keyword>
<accession>A0A8I6A9Z0</accession>
<dbReference type="CTD" id="69369"/>
<gene>
    <name evidence="3 5" type="primary">Ms4a20</name>
</gene>
<dbReference type="AlphaFoldDB" id="A0A8I6A9Z0"/>
<feature type="transmembrane region" description="Helical" evidence="2">
    <location>
        <begin position="21"/>
        <end position="42"/>
    </location>
</feature>
<proteinExistence type="predicted"/>
<protein>
    <submittedName>
        <fullName evidence="3">Membrane-spanning 4-domains, subfamily A, member 20</fullName>
    </submittedName>
</protein>
<reference evidence="3" key="2">
    <citation type="submission" date="2025-08" db="UniProtKB">
        <authorList>
            <consortium name="Ensembl"/>
        </authorList>
    </citation>
    <scope>IDENTIFICATION</scope>
    <source>
        <strain evidence="3">Brown Norway</strain>
    </source>
</reference>
<feature type="transmembrane region" description="Helical" evidence="2">
    <location>
        <begin position="130"/>
        <end position="154"/>
    </location>
</feature>
<dbReference type="KEGG" id="rno:102557108"/>
<keyword evidence="2" id="KW-1133">Transmembrane helix</keyword>
<evidence type="ECO:0000256" key="2">
    <source>
        <dbReference type="SAM" id="Phobius"/>
    </source>
</evidence>
<feature type="region of interest" description="Disordered" evidence="1">
    <location>
        <begin position="174"/>
        <end position="204"/>
    </location>
</feature>
<dbReference type="AGR" id="RGD:7639871"/>
<feature type="transmembrane region" description="Helical" evidence="2">
    <location>
        <begin position="54"/>
        <end position="76"/>
    </location>
</feature>
<dbReference type="OMA" id="YIWSNMA"/>
<dbReference type="OrthoDB" id="10071849at2759"/>
<evidence type="ECO:0000313" key="5">
    <source>
        <dbReference type="RGD" id="7639871"/>
    </source>
</evidence>
<dbReference type="RGD" id="7639871">
    <property type="gene designation" value="Ms4a20"/>
</dbReference>
<name>A0A8I6A9Z0_RAT</name>
<feature type="transmembrane region" description="Helical" evidence="2">
    <location>
        <begin position="88"/>
        <end position="110"/>
    </location>
</feature>
<evidence type="ECO:0000256" key="1">
    <source>
        <dbReference type="SAM" id="MobiDB-lite"/>
    </source>
</evidence>
<organism evidence="3 4">
    <name type="scientific">Rattus norvegicus</name>
    <name type="common">Rat</name>
    <dbReference type="NCBI Taxonomy" id="10116"/>
    <lineage>
        <taxon>Eukaryota</taxon>
        <taxon>Metazoa</taxon>
        <taxon>Chordata</taxon>
        <taxon>Craniata</taxon>
        <taxon>Vertebrata</taxon>
        <taxon>Euteleostomi</taxon>
        <taxon>Mammalia</taxon>
        <taxon>Eutheria</taxon>
        <taxon>Euarchontoglires</taxon>
        <taxon>Glires</taxon>
        <taxon>Rodentia</taxon>
        <taxon>Myomorpha</taxon>
        <taxon>Muroidea</taxon>
        <taxon>Muridae</taxon>
        <taxon>Murinae</taxon>
        <taxon>Rattus</taxon>
    </lineage>
</organism>